<proteinExistence type="inferred from homology"/>
<accession>A0ABY3YP20</accession>
<protein>
    <submittedName>
        <fullName evidence="10">ABC transporter permease</fullName>
    </submittedName>
</protein>
<feature type="transmembrane region" description="Helical" evidence="7">
    <location>
        <begin position="326"/>
        <end position="352"/>
    </location>
</feature>
<gene>
    <name evidence="10" type="ORF">MQE36_02610</name>
</gene>
<keyword evidence="2" id="KW-1003">Cell membrane</keyword>
<evidence type="ECO:0000313" key="10">
    <source>
        <dbReference type="EMBL" id="UNY99246.1"/>
    </source>
</evidence>
<dbReference type="PANTHER" id="PTHR30572">
    <property type="entry name" value="MEMBRANE COMPONENT OF TRANSPORTER-RELATED"/>
    <property type="match status" value="1"/>
</dbReference>
<keyword evidence="3 7" id="KW-0812">Transmembrane</keyword>
<evidence type="ECO:0000256" key="7">
    <source>
        <dbReference type="SAM" id="Phobius"/>
    </source>
</evidence>
<dbReference type="Pfam" id="PF12704">
    <property type="entry name" value="MacB_PCD"/>
    <property type="match status" value="1"/>
</dbReference>
<evidence type="ECO:0000259" key="9">
    <source>
        <dbReference type="Pfam" id="PF12704"/>
    </source>
</evidence>
<feature type="domain" description="MacB-like periplasmic core" evidence="9">
    <location>
        <begin position="21"/>
        <end position="224"/>
    </location>
</feature>
<keyword evidence="4 7" id="KW-1133">Transmembrane helix</keyword>
<comment type="subcellular location">
    <subcellularLocation>
        <location evidence="1">Cell membrane</location>
        <topology evidence="1">Multi-pass membrane protein</topology>
    </subcellularLocation>
</comment>
<sequence>MFSRDLWKEIFETISKNRLRTFLSGFTVALGILIFVVLYGFGNGLKNTFNEFFMDDATNTFFVFAGRTSMPYKGFKSNRNIEFKNDDLDDIKQNFPMFLEYITPRISRNVLVKYKGESNNYNTRAVGPAHQYNEKTIMMSGRYINENDVLERTRYAVIGRLVEKDLFGSVNSVGKYIDLGGRAFKVIGVFQDDGGDNEERYIYIPYTTRQLIEKNTDKIDQIVLGFKQEIGYAGAMAFEKSLNKFLKEKHNISPEDQRAIFIRNVADQLKQNQQFAGVLQLIVLFVAFGTIIAGVIGISNIMVFIVKERTKEIGVRKALGATPRAVISMILLEAVFITTIAGYIGMAIGVLLLGSLGDTLKDYFITNPYIDINTAIMATFILIVAGAIAGYIPAKRAARIKPIVALRDE</sequence>
<organism evidence="10 11">
    <name type="scientific">Zhouia spongiae</name>
    <dbReference type="NCBI Taxonomy" id="2202721"/>
    <lineage>
        <taxon>Bacteria</taxon>
        <taxon>Pseudomonadati</taxon>
        <taxon>Bacteroidota</taxon>
        <taxon>Flavobacteriia</taxon>
        <taxon>Flavobacteriales</taxon>
        <taxon>Flavobacteriaceae</taxon>
        <taxon>Zhouia</taxon>
    </lineage>
</organism>
<feature type="domain" description="ABC3 transporter permease C-terminal" evidence="8">
    <location>
        <begin position="285"/>
        <end position="402"/>
    </location>
</feature>
<keyword evidence="11" id="KW-1185">Reference proteome</keyword>
<keyword evidence="5 7" id="KW-0472">Membrane</keyword>
<evidence type="ECO:0000256" key="1">
    <source>
        <dbReference type="ARBA" id="ARBA00004651"/>
    </source>
</evidence>
<evidence type="ECO:0000256" key="4">
    <source>
        <dbReference type="ARBA" id="ARBA00022989"/>
    </source>
</evidence>
<evidence type="ECO:0000256" key="3">
    <source>
        <dbReference type="ARBA" id="ARBA00022692"/>
    </source>
</evidence>
<dbReference type="Pfam" id="PF02687">
    <property type="entry name" value="FtsX"/>
    <property type="match status" value="1"/>
</dbReference>
<evidence type="ECO:0000256" key="5">
    <source>
        <dbReference type="ARBA" id="ARBA00023136"/>
    </source>
</evidence>
<reference evidence="10 11" key="1">
    <citation type="journal article" date="2018" name="Int. J. Syst. Evol. Microbiol.">
        <title>Zhouia spongiae sp. nov., isolated from a marine sponge.</title>
        <authorList>
            <person name="Zhuang L."/>
            <person name="Lin B."/>
            <person name="Qin F."/>
            <person name="Luo L."/>
        </authorList>
    </citation>
    <scope>NUCLEOTIDE SEQUENCE [LARGE SCALE GENOMIC DNA]</scope>
    <source>
        <strain evidence="10 11">HN-Y44</strain>
    </source>
</reference>
<dbReference type="InterPro" id="IPR003838">
    <property type="entry name" value="ABC3_permease_C"/>
</dbReference>
<evidence type="ECO:0000313" key="11">
    <source>
        <dbReference type="Proteomes" id="UP000829476"/>
    </source>
</evidence>
<evidence type="ECO:0000256" key="6">
    <source>
        <dbReference type="ARBA" id="ARBA00038076"/>
    </source>
</evidence>
<comment type="similarity">
    <text evidence="6">Belongs to the ABC-4 integral membrane protein family.</text>
</comment>
<dbReference type="RefSeq" id="WP_242937646.1">
    <property type="nucleotide sequence ID" value="NZ_CP094326.1"/>
</dbReference>
<name>A0ABY3YP20_9FLAO</name>
<dbReference type="InterPro" id="IPR025857">
    <property type="entry name" value="MacB_PCD"/>
</dbReference>
<feature type="transmembrane region" description="Helical" evidence="7">
    <location>
        <begin position="278"/>
        <end position="305"/>
    </location>
</feature>
<evidence type="ECO:0000256" key="2">
    <source>
        <dbReference type="ARBA" id="ARBA00022475"/>
    </source>
</evidence>
<feature type="transmembrane region" description="Helical" evidence="7">
    <location>
        <begin position="372"/>
        <end position="392"/>
    </location>
</feature>
<dbReference type="PANTHER" id="PTHR30572:SF4">
    <property type="entry name" value="ABC TRANSPORTER PERMEASE YTRF"/>
    <property type="match status" value="1"/>
</dbReference>
<dbReference type="EMBL" id="CP094326">
    <property type="protein sequence ID" value="UNY99246.1"/>
    <property type="molecule type" value="Genomic_DNA"/>
</dbReference>
<feature type="transmembrane region" description="Helical" evidence="7">
    <location>
        <begin position="21"/>
        <end position="41"/>
    </location>
</feature>
<dbReference type="Proteomes" id="UP000829476">
    <property type="component" value="Chromosome"/>
</dbReference>
<dbReference type="InterPro" id="IPR050250">
    <property type="entry name" value="Macrolide_Exporter_MacB"/>
</dbReference>
<evidence type="ECO:0000259" key="8">
    <source>
        <dbReference type="Pfam" id="PF02687"/>
    </source>
</evidence>